<feature type="compositionally biased region" description="Basic and acidic residues" evidence="9">
    <location>
        <begin position="68"/>
        <end position="81"/>
    </location>
</feature>
<evidence type="ECO:0000256" key="9">
    <source>
        <dbReference type="SAM" id="MobiDB-lite"/>
    </source>
</evidence>
<evidence type="ECO:0000313" key="11">
    <source>
        <dbReference type="EMBL" id="URE44911.1"/>
    </source>
</evidence>
<feature type="region of interest" description="Disordered" evidence="9">
    <location>
        <begin position="1157"/>
        <end position="1176"/>
    </location>
</feature>
<evidence type="ECO:0000256" key="4">
    <source>
        <dbReference type="ARBA" id="ARBA00023054"/>
    </source>
</evidence>
<dbReference type="GO" id="GO:0008017">
    <property type="term" value="F:microtubule binding"/>
    <property type="evidence" value="ECO:0007669"/>
    <property type="project" value="InterPro"/>
</dbReference>
<dbReference type="SUPFAM" id="SSF52540">
    <property type="entry name" value="P-loop containing nucleoside triphosphate hydrolases"/>
    <property type="match status" value="1"/>
</dbReference>
<name>A0A9E7I3Q3_9LILI</name>
<evidence type="ECO:0000256" key="1">
    <source>
        <dbReference type="ARBA" id="ARBA00022701"/>
    </source>
</evidence>
<organism evidence="11 12">
    <name type="scientific">Musa troglodytarum</name>
    <name type="common">fe'i banana</name>
    <dbReference type="NCBI Taxonomy" id="320322"/>
    <lineage>
        <taxon>Eukaryota</taxon>
        <taxon>Viridiplantae</taxon>
        <taxon>Streptophyta</taxon>
        <taxon>Embryophyta</taxon>
        <taxon>Tracheophyta</taxon>
        <taxon>Spermatophyta</taxon>
        <taxon>Magnoliopsida</taxon>
        <taxon>Liliopsida</taxon>
        <taxon>Zingiberales</taxon>
        <taxon>Musaceae</taxon>
        <taxon>Musa</taxon>
    </lineage>
</organism>
<feature type="coiled-coil region" evidence="8">
    <location>
        <begin position="464"/>
        <end position="491"/>
    </location>
</feature>
<protein>
    <submittedName>
        <fullName evidence="11">Kinesin-related</fullName>
    </submittedName>
</protein>
<accession>A0A9E7I3Q3</accession>
<sequence>MEALRIQPPKPSSRSMLSPLFPRSPSSAARKKAPPLVSRSGRENANPNVYNGPPPSPSPLLAGKASPRRADGVLMKERPRLADTLPGDVVSPDPSQPSVKVVVRVRPGNEQKRANDGAVRKISSDSLVVGGRSFTFHSVLGPESTQEDVFKTVGIPLVNYSFAGFNTSILSYGQTGTGKTYTMWGPAGAMVDGSSVNGEQGVAPRLFRMLFSEIHRKQESSEEKQINFQCRCSFLEIYNGQINDLLDPTQRNLQIRGDSKNGSHVENLTDEYVTTVEDVTQLLVKVTIPYIFWACKQKSRCNEYELQKFTFSYHLHLHSGILVQVALLTSIPFGLIYLQLSASKCFSSSKTSKIILADLAGADDGILDAAGKQCVRERRHIKKSLSKLGKLVNILGDAEHPPEDHKAAYMGSCLTHLLQETLGGNAKVAVICTISPDGSSRGGTLSTLRFGDRAKLIQNKAVVNEITEDDVNDLSDQIRQLKEELMSAKLDEGKSVATTDGHFKGRNGRQSLNLLRVSLNRSLILPHIDPESDEEMDVDEEDVSKLCIQLGNMNYSAENESKDKLESKDAMTIADTEGPNADQDSRTNLAMVDSCGHEVNFNSSKEIRLVETHSEVSERETANNHSATPEEGDSKITSTITCKDSLRKSGLSIPCQQRPLLQDPILCSSPKLGKNLEKSCVSSESPRPNLHLESVRRSDIIRSSLQSSKASPTDSLAVSLHRGLQIINYHESNSAARSSFVGLSFEHLTNISSHSKDKVDAGMQTILDEGTASPLLCSACKNVVDSIGYKEASETSDMQIVSDVNGPLANTTKREKELEALCAEQAATIKHLSCLVDKQKQGEVQTKQNVLADNRTITENHLEGSMVKCSSKEIVDHLHRDDEREALLMEIQSLKNQLKSVKDVSDNDCLLEQIRNGGTSCSGVGVEEFEMEKRKWMESESRWISLTEELRLDLDKNRRFAEKKEIELNMEKNCTEELNDALQRAILGHARIVEHYAELQEKYDELLLKHRKIMEGIAEVKKAASKAGGKGSGSAFAAALAAELSTLRIDREKERAYLKEQNRRLTIQLRDTAEAVHAAGELLVRLREAEEAASLAEDKHGKALQEVEKMRKQMEKLKRKHAMELVTMKHFLADSRLPESALEPLYHHESEIVEEAKATATDDDQSWRAAFRPSYQ</sequence>
<feature type="region of interest" description="Disordered" evidence="9">
    <location>
        <begin position="1"/>
        <end position="98"/>
    </location>
</feature>
<keyword evidence="2 7" id="KW-0547">Nucleotide-binding</keyword>
<dbReference type="PANTHER" id="PTHR37739:SF16">
    <property type="entry name" value="KINESIN-LIKE PROTEIN"/>
    <property type="match status" value="1"/>
</dbReference>
<evidence type="ECO:0000256" key="8">
    <source>
        <dbReference type="SAM" id="Coils"/>
    </source>
</evidence>
<dbReference type="InterPro" id="IPR036961">
    <property type="entry name" value="Kinesin_motor_dom_sf"/>
</dbReference>
<reference evidence="11" key="1">
    <citation type="submission" date="2022-05" db="EMBL/GenBank/DDBJ databases">
        <title>The Musa troglodytarum L. genome provides insights into the mechanism of non-climacteric behaviour and enrichment of carotenoids.</title>
        <authorList>
            <person name="Wang J."/>
        </authorList>
    </citation>
    <scope>NUCLEOTIDE SEQUENCE</scope>
    <source>
        <tissue evidence="11">Leaf</tissue>
    </source>
</reference>
<feature type="binding site" evidence="7">
    <location>
        <begin position="173"/>
        <end position="180"/>
    </location>
    <ligand>
        <name>ATP</name>
        <dbReference type="ChEBI" id="CHEBI:30616"/>
    </ligand>
</feature>
<keyword evidence="3 7" id="KW-0067">ATP-binding</keyword>
<keyword evidence="1" id="KW-0493">Microtubule</keyword>
<keyword evidence="12" id="KW-1185">Reference proteome</keyword>
<dbReference type="Pfam" id="PF00225">
    <property type="entry name" value="Kinesin"/>
    <property type="match status" value="2"/>
</dbReference>
<evidence type="ECO:0000256" key="3">
    <source>
        <dbReference type="ARBA" id="ARBA00022840"/>
    </source>
</evidence>
<dbReference type="AlphaFoldDB" id="A0A9E7I3Q3"/>
<keyword evidence="5 7" id="KW-0505">Motor protein</keyword>
<dbReference type="GO" id="GO:0005524">
    <property type="term" value="F:ATP binding"/>
    <property type="evidence" value="ECO:0007669"/>
    <property type="project" value="UniProtKB-UniRule"/>
</dbReference>
<feature type="coiled-coil region" evidence="8">
    <location>
        <begin position="1079"/>
        <end position="1124"/>
    </location>
</feature>
<dbReference type="OrthoDB" id="1907171at2759"/>
<dbReference type="InterPro" id="IPR044986">
    <property type="entry name" value="KIF15/KIN-12"/>
</dbReference>
<evidence type="ECO:0000256" key="2">
    <source>
        <dbReference type="ARBA" id="ARBA00022741"/>
    </source>
</evidence>
<gene>
    <name evidence="11" type="ORF">MUK42_15139</name>
</gene>
<dbReference type="InterPro" id="IPR027417">
    <property type="entry name" value="P-loop_NTPase"/>
</dbReference>
<feature type="region of interest" description="Disordered" evidence="9">
    <location>
        <begin position="613"/>
        <end position="635"/>
    </location>
</feature>
<evidence type="ECO:0000313" key="12">
    <source>
        <dbReference type="Proteomes" id="UP001055439"/>
    </source>
</evidence>
<dbReference type="SMART" id="SM00129">
    <property type="entry name" value="KISc"/>
    <property type="match status" value="1"/>
</dbReference>
<keyword evidence="4 8" id="KW-0175">Coiled coil</keyword>
<feature type="compositionally biased region" description="Basic and acidic residues" evidence="9">
    <location>
        <begin position="613"/>
        <end position="622"/>
    </location>
</feature>
<dbReference type="GO" id="GO:0005874">
    <property type="term" value="C:microtubule"/>
    <property type="evidence" value="ECO:0007669"/>
    <property type="project" value="UniProtKB-KW"/>
</dbReference>
<dbReference type="PROSITE" id="PS50067">
    <property type="entry name" value="KINESIN_MOTOR_2"/>
    <property type="match status" value="1"/>
</dbReference>
<dbReference type="PANTHER" id="PTHR37739">
    <property type="entry name" value="KINESIN-LIKE PROTEIN KIN-12D"/>
    <property type="match status" value="1"/>
</dbReference>
<dbReference type="GO" id="GO:0007018">
    <property type="term" value="P:microtubule-based movement"/>
    <property type="evidence" value="ECO:0007669"/>
    <property type="project" value="InterPro"/>
</dbReference>
<evidence type="ECO:0000256" key="5">
    <source>
        <dbReference type="ARBA" id="ARBA00023175"/>
    </source>
</evidence>
<proteinExistence type="inferred from homology"/>
<dbReference type="GO" id="GO:0003777">
    <property type="term" value="F:microtubule motor activity"/>
    <property type="evidence" value="ECO:0007669"/>
    <property type="project" value="InterPro"/>
</dbReference>
<comment type="similarity">
    <text evidence="6">Belongs to the TRAFAC class myosin-kinesin ATPase superfamily. Kinesin family. KIN-12 subfamily.</text>
</comment>
<evidence type="ECO:0000259" key="10">
    <source>
        <dbReference type="PROSITE" id="PS50067"/>
    </source>
</evidence>
<evidence type="ECO:0000256" key="6">
    <source>
        <dbReference type="ARBA" id="ARBA00034488"/>
    </source>
</evidence>
<evidence type="ECO:0000256" key="7">
    <source>
        <dbReference type="PROSITE-ProRule" id="PRU00283"/>
    </source>
</evidence>
<dbReference type="Proteomes" id="UP001055439">
    <property type="component" value="Chromosome 9"/>
</dbReference>
<dbReference type="InterPro" id="IPR001752">
    <property type="entry name" value="Kinesin_motor_dom"/>
</dbReference>
<dbReference type="PRINTS" id="PR00380">
    <property type="entry name" value="KINESINHEAVY"/>
</dbReference>
<dbReference type="Gene3D" id="3.40.850.10">
    <property type="entry name" value="Kinesin motor domain"/>
    <property type="match status" value="1"/>
</dbReference>
<dbReference type="EMBL" id="CP097511">
    <property type="protein sequence ID" value="URE44911.1"/>
    <property type="molecule type" value="Genomic_DNA"/>
</dbReference>
<feature type="domain" description="Kinesin motor" evidence="10">
    <location>
        <begin position="98"/>
        <end position="457"/>
    </location>
</feature>